<dbReference type="GeneID" id="55008514"/>
<proteinExistence type="predicted"/>
<name>A0A3G8FIE6_9CAUD</name>
<dbReference type="Proteomes" id="UP000275035">
    <property type="component" value="Genome"/>
</dbReference>
<dbReference type="EMBL" id="MK095202">
    <property type="protein sequence ID" value="AZF94571.1"/>
    <property type="molecule type" value="Genomic_DNA"/>
</dbReference>
<keyword evidence="2" id="KW-1185">Reference proteome</keyword>
<reference evidence="1 2" key="1">
    <citation type="submission" date="2018-10" db="EMBL/GenBank/DDBJ databases">
        <title>A novel 6-phage cocktail reduces Pectobacterium atrosepticum soft rot infection in potato tubers under simulated storage conditions.</title>
        <authorList>
            <person name="Carstens A.B."/>
        </authorList>
    </citation>
    <scope>NUCLEOTIDE SEQUENCE [LARGE SCALE GENOMIC DNA]</scope>
</reference>
<organism evidence="1 2">
    <name type="scientific">Pectobacterium phage Khlen</name>
    <dbReference type="NCBI Taxonomy" id="2489627"/>
    <lineage>
        <taxon>Viruses</taxon>
        <taxon>Duplodnaviria</taxon>
        <taxon>Heunggongvirae</taxon>
        <taxon>Uroviricota</taxon>
        <taxon>Caudoviricetes</taxon>
        <taxon>Autographivirales</taxon>
        <taxon>Autoscriptoviridae</taxon>
        <taxon>Corkvirinae</taxon>
        <taxon>Phimunavirus</taxon>
        <taxon>Phimunavirus khlen</taxon>
    </lineage>
</organism>
<accession>A0A3G8FIE6</accession>
<dbReference type="RefSeq" id="YP_009817197.1">
    <property type="nucleotide sequence ID" value="NC_048117.1"/>
</dbReference>
<evidence type="ECO:0000313" key="1">
    <source>
        <dbReference type="EMBL" id="AZF94571.1"/>
    </source>
</evidence>
<protein>
    <submittedName>
        <fullName evidence="1">Uncharacterized protein</fullName>
    </submittedName>
</protein>
<sequence length="58" mass="6695">MNQNKLNPETLLMNSRAALEINTKAVQAELKAMYYRKAWRCGMTLQAYCARFNVRGIV</sequence>
<dbReference type="InterPro" id="IPR055691">
    <property type="entry name" value="DUF7267"/>
</dbReference>
<dbReference type="Pfam" id="PF23929">
    <property type="entry name" value="DUF7267"/>
    <property type="match status" value="1"/>
</dbReference>
<dbReference type="KEGG" id="vg:55008514"/>
<evidence type="ECO:0000313" key="2">
    <source>
        <dbReference type="Proteomes" id="UP000275035"/>
    </source>
</evidence>